<sequence length="1428" mass="148838">MEYEINLENLIHMKRVFEEADEDGSGELDPDEFYEKLGPYLGQSLSQAEVAQLFMRIDADCGGTIDWEEFVNYFFLQRAASGGCDGSADWRLHPQDHWRKEWRGARHKEPAERVYCCPAPLDSYITAGHGGQLRVWAGGDLAPRQTLANGPGWVTDCLLVDSPAWRKLVVAAQDRTITFYDPVRSSFEYSSRLTCPGTMGPPQCLAELQREAGAPLGLLWGDTEGAVMLLKGEPPPLHSERPLAPRKDYEVLHSGHSDWVTRVEHIPDVGLVSSSLDATLAMLDLKRRKLVASVGLHRKPVRTFGYSPTFSLVASGGVERSVLLWQPKGNVNRKVGELAGHSAGVSQLVVADEQSQVITLSDDHVVRVWDLRNHKCVQALGRQDWLRPEDSKPSAIAYDSSRRRLVCASHRPAVLAHRPVEVDRTHDSRLVAALYNATFSGVVSGDEGGTIVLWNLSDGRRAGGFSLHATPASAAGGGATTAGATSPSAASKVNGGSSEQLTAMAFDAAQRRLLTATDAGRLRAYNFNSGAVLREFREGGRRRGSRQHEGGREITAVAFVAAAGPQTAAQQAADEGGEECSGEPADEQQESGGQQECSGRQAPAQQPPVDLGAAGSTDGYSELSEHALLSMQAQRASQAHAAAAEASAAGSSGGSESGDGGAAPNLVLATGWCRALCVWEEGEERVCEASRLLPGHAADVLSLAPLGAHVAATGDFEGEVRVWHLLSGTCLAAFSYGGAQFERTVRKLCWLPGGSGATHWPLLVACGEDGGMQVWAVELPASVLDGSSPLAAAPGEAADTLPAVPCRLLARVAAAHRPQDCISAACVGQAADGSLHIWAGDSSGHVALWDLSGLAAAAACGGSSPAAQLDAPPAATPAATAVPRRLAHWRATEAAIASLDPLAPGKGLLLVGAQDASVSVWTQAGGLVGVFGKHSWDLAAPDTWQDPQALVVPPPLPLDSGGSGLTPRELIASTPRRSSWVVRSGSCLGSGAATARRMAGGSASGSAAGSALPSARSLHGRANIGPSGAPQEHSAGLVEGQAEQAPASTSGASRPPPLEGLAEALSSLAQLRLPIAEEPGEGSDGQDGASASFAASAGAASGQQGKAAPPAAAEPAVDPATAPNPAGARLAALAAEAAARKADRWAVPVHVQAHSALALQRMEAVPTETADMWAAVKASGKASGYSGAPGREAAARAASPSLPHGRRSSAAAPSLAAIMGRSSGSMAYQGPWRLSACGWWFKRLCNSRDETSLHMDVFDKLLDPRKHTGSKDSIFVCDEQLGKQYTMAVNQNCGLASNRRQALLQGADFRAWLEDSGAQPGDFIALKRQDERLATLAAQGKQNFLEQALSAFQAAAVQADAGGMLRPLKLLALAGRGGSVLQGIIKQWYALLPDAQRAVFNAALIAAAEGSWAELAEQLQLALDVAGA</sequence>
<dbReference type="CDD" id="cd00051">
    <property type="entry name" value="EFh"/>
    <property type="match status" value="1"/>
</dbReference>
<feature type="domain" description="EF-hand" evidence="6">
    <location>
        <begin position="8"/>
        <end position="43"/>
    </location>
</feature>
<dbReference type="PANTHER" id="PTHR44324">
    <property type="entry name" value="WD40 REPEAT DOMAIN 95"/>
    <property type="match status" value="1"/>
</dbReference>
<feature type="compositionally biased region" description="Low complexity" evidence="5">
    <location>
        <begin position="481"/>
        <end position="491"/>
    </location>
</feature>
<dbReference type="SMART" id="SM00320">
    <property type="entry name" value="WD40"/>
    <property type="match status" value="10"/>
</dbReference>
<dbReference type="InterPro" id="IPR051242">
    <property type="entry name" value="WD-EF-hand_domain"/>
</dbReference>
<keyword evidence="1 4" id="KW-0853">WD repeat</keyword>
<evidence type="ECO:0000256" key="4">
    <source>
        <dbReference type="PROSITE-ProRule" id="PRU00221"/>
    </source>
</evidence>
<keyword evidence="2" id="KW-0677">Repeat</keyword>
<keyword evidence="8" id="KW-1185">Reference proteome</keyword>
<dbReference type="InterPro" id="IPR011992">
    <property type="entry name" value="EF-hand-dom_pair"/>
</dbReference>
<dbReference type="Gene3D" id="1.10.238.10">
    <property type="entry name" value="EF-hand"/>
    <property type="match status" value="1"/>
</dbReference>
<evidence type="ECO:0000256" key="1">
    <source>
        <dbReference type="ARBA" id="ARBA00022574"/>
    </source>
</evidence>
<feature type="region of interest" description="Disordered" evidence="5">
    <location>
        <begin position="1077"/>
        <end position="1124"/>
    </location>
</feature>
<dbReference type="InterPro" id="IPR011047">
    <property type="entry name" value="Quinoprotein_ADH-like_sf"/>
</dbReference>
<evidence type="ECO:0000259" key="6">
    <source>
        <dbReference type="PROSITE" id="PS50222"/>
    </source>
</evidence>
<dbReference type="InterPro" id="IPR002048">
    <property type="entry name" value="EF_hand_dom"/>
</dbReference>
<evidence type="ECO:0000256" key="3">
    <source>
        <dbReference type="ARBA" id="ARBA00022837"/>
    </source>
</evidence>
<feature type="compositionally biased region" description="Low complexity" evidence="5">
    <location>
        <begin position="1086"/>
        <end position="1124"/>
    </location>
</feature>
<keyword evidence="3" id="KW-0106">Calcium</keyword>
<gene>
    <name evidence="7" type="ORF">C2E21_9534</name>
</gene>
<name>A0A2P6TB30_CHLSO</name>
<dbReference type="InterPro" id="IPR015943">
    <property type="entry name" value="WD40/YVTN_repeat-like_dom_sf"/>
</dbReference>
<dbReference type="PROSITE" id="PS00678">
    <property type="entry name" value="WD_REPEATS_1"/>
    <property type="match status" value="1"/>
</dbReference>
<comment type="caution">
    <text evidence="7">The sequence shown here is derived from an EMBL/GenBank/DDBJ whole genome shotgun (WGS) entry which is preliminary data.</text>
</comment>
<dbReference type="Proteomes" id="UP000239899">
    <property type="component" value="Unassembled WGS sequence"/>
</dbReference>
<dbReference type="InterPro" id="IPR019775">
    <property type="entry name" value="WD40_repeat_CS"/>
</dbReference>
<evidence type="ECO:0000256" key="5">
    <source>
        <dbReference type="SAM" id="MobiDB-lite"/>
    </source>
</evidence>
<dbReference type="PROSITE" id="PS50082">
    <property type="entry name" value="WD_REPEATS_2"/>
    <property type="match status" value="2"/>
</dbReference>
<dbReference type="Pfam" id="PF00400">
    <property type="entry name" value="WD40"/>
    <property type="match status" value="1"/>
</dbReference>
<dbReference type="SUPFAM" id="SSF75011">
    <property type="entry name" value="3-carboxy-cis,cis-mucoante lactonizing enzyme"/>
    <property type="match status" value="1"/>
</dbReference>
<feature type="domain" description="EF-hand" evidence="6">
    <location>
        <begin position="45"/>
        <end position="80"/>
    </location>
</feature>
<dbReference type="PANTHER" id="PTHR44324:SF4">
    <property type="entry name" value="WD40 REPEAT DOMAIN 95"/>
    <property type="match status" value="1"/>
</dbReference>
<evidence type="ECO:0000313" key="8">
    <source>
        <dbReference type="Proteomes" id="UP000239899"/>
    </source>
</evidence>
<feature type="repeat" description="WD" evidence="4">
    <location>
        <begin position="338"/>
        <end position="379"/>
    </location>
</feature>
<dbReference type="SUPFAM" id="SSF50978">
    <property type="entry name" value="WD40 repeat-like"/>
    <property type="match status" value="1"/>
</dbReference>
<feature type="compositionally biased region" description="Acidic residues" evidence="5">
    <location>
        <begin position="575"/>
        <end position="589"/>
    </location>
</feature>
<dbReference type="OrthoDB" id="515012at2759"/>
<dbReference type="PROSITE" id="PS00018">
    <property type="entry name" value="EF_HAND_1"/>
    <property type="match status" value="2"/>
</dbReference>
<protein>
    <submittedName>
        <fullName evidence="7">WD repeat-containing on Y chromosome-like</fullName>
    </submittedName>
</protein>
<dbReference type="GO" id="GO:0005509">
    <property type="term" value="F:calcium ion binding"/>
    <property type="evidence" value="ECO:0007669"/>
    <property type="project" value="InterPro"/>
</dbReference>
<feature type="region of interest" description="Disordered" evidence="5">
    <location>
        <begin position="1183"/>
        <end position="1209"/>
    </location>
</feature>
<dbReference type="Pfam" id="PF13499">
    <property type="entry name" value="EF-hand_7"/>
    <property type="match status" value="1"/>
</dbReference>
<feature type="compositionally biased region" description="Low complexity" evidence="5">
    <location>
        <begin position="590"/>
        <end position="601"/>
    </location>
</feature>
<dbReference type="InterPro" id="IPR018247">
    <property type="entry name" value="EF_Hand_1_Ca_BS"/>
</dbReference>
<feature type="compositionally biased region" description="Low complexity" evidence="5">
    <location>
        <begin position="1186"/>
        <end position="1200"/>
    </location>
</feature>
<dbReference type="PROSITE" id="PS50222">
    <property type="entry name" value="EF_HAND_2"/>
    <property type="match status" value="2"/>
</dbReference>
<feature type="region of interest" description="Disordered" evidence="5">
    <location>
        <begin position="473"/>
        <end position="495"/>
    </location>
</feature>
<dbReference type="SUPFAM" id="SSF50998">
    <property type="entry name" value="Quinoprotein alcohol dehydrogenase-like"/>
    <property type="match status" value="1"/>
</dbReference>
<dbReference type="SUPFAM" id="SSF47473">
    <property type="entry name" value="EF-hand"/>
    <property type="match status" value="1"/>
</dbReference>
<organism evidence="7 8">
    <name type="scientific">Chlorella sorokiniana</name>
    <name type="common">Freshwater green alga</name>
    <dbReference type="NCBI Taxonomy" id="3076"/>
    <lineage>
        <taxon>Eukaryota</taxon>
        <taxon>Viridiplantae</taxon>
        <taxon>Chlorophyta</taxon>
        <taxon>core chlorophytes</taxon>
        <taxon>Trebouxiophyceae</taxon>
        <taxon>Chlorellales</taxon>
        <taxon>Chlorellaceae</taxon>
        <taxon>Chlorella clade</taxon>
        <taxon>Chlorella</taxon>
    </lineage>
</organism>
<dbReference type="Gene3D" id="2.130.10.10">
    <property type="entry name" value="YVTN repeat-like/Quinoprotein amine dehydrogenase"/>
    <property type="match status" value="4"/>
</dbReference>
<evidence type="ECO:0000313" key="7">
    <source>
        <dbReference type="EMBL" id="PRW05751.1"/>
    </source>
</evidence>
<dbReference type="SMART" id="SM00054">
    <property type="entry name" value="EFh"/>
    <property type="match status" value="2"/>
</dbReference>
<feature type="repeat" description="WD" evidence="4">
    <location>
        <begin position="294"/>
        <end position="326"/>
    </location>
</feature>
<dbReference type="EMBL" id="LHPG02000029">
    <property type="protein sequence ID" value="PRW05751.1"/>
    <property type="molecule type" value="Genomic_DNA"/>
</dbReference>
<reference evidence="7 8" key="1">
    <citation type="journal article" date="2018" name="Plant J.">
        <title>Genome sequences of Chlorella sorokiniana UTEX 1602 and Micractinium conductrix SAG 241.80: implications to maltose excretion by a green alga.</title>
        <authorList>
            <person name="Arriola M.B."/>
            <person name="Velmurugan N."/>
            <person name="Zhang Y."/>
            <person name="Plunkett M.H."/>
            <person name="Hondzo H."/>
            <person name="Barney B.M."/>
        </authorList>
    </citation>
    <scope>NUCLEOTIDE SEQUENCE [LARGE SCALE GENOMIC DNA]</scope>
    <source>
        <strain evidence="8">UTEX 1602</strain>
    </source>
</reference>
<dbReference type="InterPro" id="IPR036322">
    <property type="entry name" value="WD40_repeat_dom_sf"/>
</dbReference>
<dbReference type="PROSITE" id="PS50294">
    <property type="entry name" value="WD_REPEATS_REGION"/>
    <property type="match status" value="1"/>
</dbReference>
<evidence type="ECO:0000256" key="2">
    <source>
        <dbReference type="ARBA" id="ARBA00022737"/>
    </source>
</evidence>
<feature type="compositionally biased region" description="Low complexity" evidence="5">
    <location>
        <begin position="999"/>
        <end position="1017"/>
    </location>
</feature>
<accession>A0A2P6TB30</accession>
<dbReference type="STRING" id="3076.A0A2P6TB30"/>
<proteinExistence type="predicted"/>
<feature type="region of interest" description="Disordered" evidence="5">
    <location>
        <begin position="565"/>
        <end position="618"/>
    </location>
</feature>
<dbReference type="InterPro" id="IPR001680">
    <property type="entry name" value="WD40_rpt"/>
</dbReference>
<feature type="region of interest" description="Disordered" evidence="5">
    <location>
        <begin position="999"/>
        <end position="1059"/>
    </location>
</feature>